<dbReference type="Gene3D" id="3.30.559.10">
    <property type="entry name" value="Chloramphenicol acetyltransferase-like domain"/>
    <property type="match status" value="1"/>
</dbReference>
<dbReference type="Proteomes" id="UP000001695">
    <property type="component" value="Chromosome"/>
</dbReference>
<dbReference type="RefSeq" id="WP_012383854.1">
    <property type="nucleotide sequence ID" value="NC_010581.1"/>
</dbReference>
<dbReference type="InterPro" id="IPR001031">
    <property type="entry name" value="Thioesterase"/>
</dbReference>
<dbReference type="GO" id="GO:0031177">
    <property type="term" value="F:phosphopantetheine binding"/>
    <property type="evidence" value="ECO:0007669"/>
    <property type="project" value="InterPro"/>
</dbReference>
<dbReference type="SUPFAM" id="SSF52777">
    <property type="entry name" value="CoA-dependent acyltransferases"/>
    <property type="match status" value="2"/>
</dbReference>
<dbReference type="eggNOG" id="COG3319">
    <property type="taxonomic scope" value="Bacteria"/>
</dbReference>
<dbReference type="OrthoDB" id="9778690at2"/>
<reference evidence="6" key="1">
    <citation type="submission" date="2008-03" db="EMBL/GenBank/DDBJ databases">
        <title>Complete sequence of chromosome of Beijerinckia indica subsp. indica ATCC 9039.</title>
        <authorList>
            <consortium name="US DOE Joint Genome Institute"/>
            <person name="Copeland A."/>
            <person name="Lucas S."/>
            <person name="Lapidus A."/>
            <person name="Glavina del Rio T."/>
            <person name="Dalin E."/>
            <person name="Tice H."/>
            <person name="Bruce D."/>
            <person name="Goodwin L."/>
            <person name="Pitluck S."/>
            <person name="LaButti K."/>
            <person name="Schmutz J."/>
            <person name="Larimer F."/>
            <person name="Land M."/>
            <person name="Hauser L."/>
            <person name="Kyrpides N."/>
            <person name="Mikhailova N."/>
            <person name="Dunfield P.F."/>
            <person name="Dedysh S.N."/>
            <person name="Liesack W."/>
            <person name="Saw J.H."/>
            <person name="Alam M."/>
            <person name="Chen Y."/>
            <person name="Murrell J.C."/>
            <person name="Richardson P."/>
        </authorList>
    </citation>
    <scope>NUCLEOTIDE SEQUENCE [LARGE SCALE GENOMIC DNA]</scope>
    <source>
        <strain evidence="6">ATCC 9039 / DSM 1715 / NCIMB 8712</strain>
    </source>
</reference>
<dbReference type="SUPFAM" id="SSF53474">
    <property type="entry name" value="alpha/beta-Hydrolases"/>
    <property type="match status" value="1"/>
</dbReference>
<evidence type="ECO:0000256" key="1">
    <source>
        <dbReference type="ARBA" id="ARBA00001957"/>
    </source>
</evidence>
<dbReference type="Pfam" id="PF00668">
    <property type="entry name" value="Condensation"/>
    <property type="match status" value="1"/>
</dbReference>
<dbReference type="InterPro" id="IPR009081">
    <property type="entry name" value="PP-bd_ACP"/>
</dbReference>
<gene>
    <name evidence="5" type="ordered locus">Bind_0847</name>
</gene>
<evidence type="ECO:0000256" key="2">
    <source>
        <dbReference type="ARBA" id="ARBA00022450"/>
    </source>
</evidence>
<dbReference type="PROSITE" id="PS50075">
    <property type="entry name" value="CARRIER"/>
    <property type="match status" value="1"/>
</dbReference>
<dbReference type="FunFam" id="1.10.1200.10:FF:000005">
    <property type="entry name" value="Nonribosomal peptide synthetase 1"/>
    <property type="match status" value="1"/>
</dbReference>
<dbReference type="InterPro" id="IPR020806">
    <property type="entry name" value="PKS_PP-bd"/>
</dbReference>
<dbReference type="SUPFAM" id="SSF56801">
    <property type="entry name" value="Acetyl-CoA synthetase-like"/>
    <property type="match status" value="1"/>
</dbReference>
<dbReference type="Gene3D" id="3.30.559.30">
    <property type="entry name" value="Nonribosomal peptide synthetase, condensation domain"/>
    <property type="match status" value="1"/>
</dbReference>
<dbReference type="Pfam" id="PF00975">
    <property type="entry name" value="Thioesterase"/>
    <property type="match status" value="1"/>
</dbReference>
<keyword evidence="6" id="KW-1185">Reference proteome</keyword>
<dbReference type="AlphaFoldDB" id="B2IHH6"/>
<evidence type="ECO:0000259" key="4">
    <source>
        <dbReference type="PROSITE" id="PS50075"/>
    </source>
</evidence>
<protein>
    <submittedName>
        <fullName evidence="5">Condensation domain protein</fullName>
    </submittedName>
</protein>
<dbReference type="HOGENOM" id="CLU_013851_0_0_5"/>
<dbReference type="InterPro" id="IPR045851">
    <property type="entry name" value="AMP-bd_C_sf"/>
</dbReference>
<evidence type="ECO:0000256" key="3">
    <source>
        <dbReference type="ARBA" id="ARBA00022553"/>
    </source>
</evidence>
<dbReference type="EMBL" id="CP001016">
    <property type="protein sequence ID" value="ACB94497.1"/>
    <property type="molecule type" value="Genomic_DNA"/>
</dbReference>
<keyword evidence="3" id="KW-0597">Phosphoprotein</keyword>
<keyword evidence="2" id="KW-0596">Phosphopantetheine</keyword>
<proteinExistence type="predicted"/>
<dbReference type="Gene3D" id="3.30.300.30">
    <property type="match status" value="1"/>
</dbReference>
<dbReference type="Gene3D" id="3.40.50.1820">
    <property type="entry name" value="alpha/beta hydrolase"/>
    <property type="match status" value="1"/>
</dbReference>
<reference evidence="5 6" key="2">
    <citation type="journal article" date="2010" name="J. Bacteriol.">
        <title>Complete genome sequence of Beijerinckia indica subsp. indica.</title>
        <authorList>
            <person name="Tamas I."/>
            <person name="Dedysh S.N."/>
            <person name="Liesack W."/>
            <person name="Stott M.B."/>
            <person name="Alam M."/>
            <person name="Murrell J.C."/>
            <person name="Dunfield P.F."/>
        </authorList>
    </citation>
    <scope>NUCLEOTIDE SEQUENCE [LARGE SCALE GENOMIC DNA]</scope>
    <source>
        <strain evidence="6">ATCC 9039 / DSM 1715 / NCIMB 8712</strain>
    </source>
</reference>
<dbReference type="PANTHER" id="PTHR45527:SF1">
    <property type="entry name" value="FATTY ACID SYNTHASE"/>
    <property type="match status" value="1"/>
</dbReference>
<dbReference type="SMART" id="SM00823">
    <property type="entry name" value="PKS_PP"/>
    <property type="match status" value="1"/>
</dbReference>
<dbReference type="GO" id="GO:0003824">
    <property type="term" value="F:catalytic activity"/>
    <property type="evidence" value="ECO:0007669"/>
    <property type="project" value="InterPro"/>
</dbReference>
<dbReference type="GO" id="GO:0044550">
    <property type="term" value="P:secondary metabolite biosynthetic process"/>
    <property type="evidence" value="ECO:0007669"/>
    <property type="project" value="TreeGrafter"/>
</dbReference>
<dbReference type="PANTHER" id="PTHR45527">
    <property type="entry name" value="NONRIBOSOMAL PEPTIDE SYNTHETASE"/>
    <property type="match status" value="1"/>
</dbReference>
<comment type="cofactor">
    <cofactor evidence="1">
        <name>pantetheine 4'-phosphate</name>
        <dbReference type="ChEBI" id="CHEBI:47942"/>
    </cofactor>
</comment>
<dbReference type="Gene3D" id="1.10.1200.10">
    <property type="entry name" value="ACP-like"/>
    <property type="match status" value="1"/>
</dbReference>
<dbReference type="InterPro" id="IPR029058">
    <property type="entry name" value="AB_hydrolase_fold"/>
</dbReference>
<dbReference type="InterPro" id="IPR001242">
    <property type="entry name" value="Condensation_dom"/>
</dbReference>
<name>B2IHH6_BEII9</name>
<dbReference type="KEGG" id="bid:Bind_0847"/>
<evidence type="ECO:0000313" key="5">
    <source>
        <dbReference type="EMBL" id="ACB94497.1"/>
    </source>
</evidence>
<organism evidence="5 6">
    <name type="scientific">Beijerinckia indica subsp. indica (strain ATCC 9039 / DSM 1715 / NCIMB 8712)</name>
    <dbReference type="NCBI Taxonomy" id="395963"/>
    <lineage>
        <taxon>Bacteria</taxon>
        <taxon>Pseudomonadati</taxon>
        <taxon>Pseudomonadota</taxon>
        <taxon>Alphaproteobacteria</taxon>
        <taxon>Hyphomicrobiales</taxon>
        <taxon>Beijerinckiaceae</taxon>
        <taxon>Beijerinckia</taxon>
    </lineage>
</organism>
<accession>B2IHH6</accession>
<dbReference type="SUPFAM" id="SSF47336">
    <property type="entry name" value="ACP-like"/>
    <property type="match status" value="1"/>
</dbReference>
<evidence type="ECO:0000313" key="6">
    <source>
        <dbReference type="Proteomes" id="UP000001695"/>
    </source>
</evidence>
<dbReference type="GO" id="GO:0005737">
    <property type="term" value="C:cytoplasm"/>
    <property type="evidence" value="ECO:0007669"/>
    <property type="project" value="TreeGrafter"/>
</dbReference>
<dbReference type="GO" id="GO:0043041">
    <property type="term" value="P:amino acid activation for nonribosomal peptide biosynthetic process"/>
    <property type="evidence" value="ECO:0007669"/>
    <property type="project" value="TreeGrafter"/>
</dbReference>
<sequence length="940" mass="105709">MSTSLSPELKQEDGKGPSEPLLFPCSSSQERCWFIDALSPGTSALNVALRWEIKGRFSRDTVEQAFQKVIDRHEILRTRFLVKDGALFQEVAPHYQFKLTVIDLTIHPEEKRLDEALALGAREAHLPFDVANLPLIRASLLMLSPTHAIILVAMHQIVFDGSSIRILANDFATFAEAIDAHKTPDLPELPLQYGDFSLWQKEYFSSEGFETEAAFWKKQLAGMRYFEIPSDYKRPPLPTTNCEILASVLPGDLGSKIEETARNYNVTLFSLGCAIIGATLHRYTGQNEVIFATQIANRDEPELENMIGIFINNIVMRLNTSGDPTFREFVGNVNKVVQNSLIHRRMPFNKLVELLNPPRDPSRLPLISVSFTVLFDVMESKRYGNFELIGQPSLSAGTVYDFNFFLVHWPSGWRMAVEYNKDLFDRATAQGLLDFLVKTFELIIQRPQDHLSVLQPPLRETAKILQAADERFTDLNEALLRHSDVGDVVVVPHASASGNPRAYVYVVPSMGSPTPLETLPKKLLDYVARTLPGIEQPEGISILLTLPRLADGSVNFAALPQPSPASASVEPVSHAAEYDGAQGLIEAKLASIWEDVLKVKNVRPDSNFFELGGHSLLAVRMMVQVEQTFGTKLDILTLFQSPTIRQFAKHLSLPEKPDDHWTIVSIQPEGDKIPIIIINNTMRYYNLARMIGSDRPMIGIQLEDMTGSRPVSGRSLSDIASDYIAPIRAARPHGPYILGGLCVSGSIAYEVAHQLRQAGESVPLVIMVDNWVTPHLKFLPRFLYGLEFKINYMLEDWGRLRRGEENISQILVRYQKLRKSGLLHLAAALRLIPKLPPRPDDETAKRLEQNYLSFYPHLMTARAYYTPPRTNDHVVVLESDETAAYFSDPLLGWDTVAKGKLDVWRIPGLHEEILYDEGARLIADHLRPVLADVDSKYPRR</sequence>
<dbReference type="InterPro" id="IPR023213">
    <property type="entry name" value="CAT-like_dom_sf"/>
</dbReference>
<dbReference type="InterPro" id="IPR036736">
    <property type="entry name" value="ACP-like_sf"/>
</dbReference>
<dbReference type="eggNOG" id="COG1020">
    <property type="taxonomic scope" value="Bacteria"/>
</dbReference>
<dbReference type="Pfam" id="PF00550">
    <property type="entry name" value="PP-binding"/>
    <property type="match status" value="1"/>
</dbReference>
<dbReference type="STRING" id="395963.Bind_0847"/>
<feature type="domain" description="Carrier" evidence="4">
    <location>
        <begin position="580"/>
        <end position="655"/>
    </location>
</feature>
<dbReference type="CDD" id="cd19531">
    <property type="entry name" value="LCL_NRPS-like"/>
    <property type="match status" value="1"/>
</dbReference>